<dbReference type="AlphaFoldDB" id="A0A1Y2IW00"/>
<feature type="region of interest" description="Disordered" evidence="1">
    <location>
        <begin position="1"/>
        <end position="24"/>
    </location>
</feature>
<protein>
    <submittedName>
        <fullName evidence="2">Uncharacterized protein</fullName>
    </submittedName>
</protein>
<keyword evidence="3" id="KW-1185">Reference proteome</keyword>
<feature type="compositionally biased region" description="Basic and acidic residues" evidence="1">
    <location>
        <begin position="149"/>
        <end position="163"/>
    </location>
</feature>
<dbReference type="EMBL" id="KZ084093">
    <property type="protein sequence ID" value="OSD05319.1"/>
    <property type="molecule type" value="Genomic_DNA"/>
</dbReference>
<feature type="region of interest" description="Disordered" evidence="1">
    <location>
        <begin position="109"/>
        <end position="194"/>
    </location>
</feature>
<evidence type="ECO:0000313" key="3">
    <source>
        <dbReference type="Proteomes" id="UP000193067"/>
    </source>
</evidence>
<evidence type="ECO:0000313" key="2">
    <source>
        <dbReference type="EMBL" id="OSD05319.1"/>
    </source>
</evidence>
<gene>
    <name evidence="2" type="ORF">PYCCODRAFT_1224602</name>
</gene>
<sequence>MTARSGFGKHGNASGQPASQPRPPELLRITICSGPGFFGRGALARRRAADTRRSRNHGLDTMALAGTYRVRGRWRLSSQARSSSLEPLSELSDCESLRPPLSWCFHATPPPSSVQEDPTKLASSEARGRGRASAHCGPPHTLGLLLLHRSRDVPPRRSTERNRKCASLPRRSEQEVSEAPYARKSSPVQSHTVQ</sequence>
<evidence type="ECO:0000256" key="1">
    <source>
        <dbReference type="SAM" id="MobiDB-lite"/>
    </source>
</evidence>
<reference evidence="2 3" key="1">
    <citation type="journal article" date="2015" name="Biotechnol. Biofuels">
        <title>Enhanced degradation of softwood versus hardwood by the white-rot fungus Pycnoporus coccineus.</title>
        <authorList>
            <person name="Couturier M."/>
            <person name="Navarro D."/>
            <person name="Chevret D."/>
            <person name="Henrissat B."/>
            <person name="Piumi F."/>
            <person name="Ruiz-Duenas F.J."/>
            <person name="Martinez A.T."/>
            <person name="Grigoriev I.V."/>
            <person name="Riley R."/>
            <person name="Lipzen A."/>
            <person name="Berrin J.G."/>
            <person name="Master E.R."/>
            <person name="Rosso M.N."/>
        </authorList>
    </citation>
    <scope>NUCLEOTIDE SEQUENCE [LARGE SCALE GENOMIC DNA]</scope>
    <source>
        <strain evidence="2 3">BRFM310</strain>
    </source>
</reference>
<accession>A0A1Y2IW00</accession>
<name>A0A1Y2IW00_TRAC3</name>
<dbReference type="Proteomes" id="UP000193067">
    <property type="component" value="Unassembled WGS sequence"/>
</dbReference>
<proteinExistence type="predicted"/>
<organism evidence="2 3">
    <name type="scientific">Trametes coccinea (strain BRFM310)</name>
    <name type="common">Pycnoporus coccineus</name>
    <dbReference type="NCBI Taxonomy" id="1353009"/>
    <lineage>
        <taxon>Eukaryota</taxon>
        <taxon>Fungi</taxon>
        <taxon>Dikarya</taxon>
        <taxon>Basidiomycota</taxon>
        <taxon>Agaricomycotina</taxon>
        <taxon>Agaricomycetes</taxon>
        <taxon>Polyporales</taxon>
        <taxon>Polyporaceae</taxon>
        <taxon>Trametes</taxon>
    </lineage>
</organism>